<keyword evidence="1" id="KW-0472">Membrane</keyword>
<gene>
    <name evidence="2" type="ORF">C1752_01483</name>
</gene>
<feature type="transmembrane region" description="Helical" evidence="1">
    <location>
        <begin position="63"/>
        <end position="81"/>
    </location>
</feature>
<dbReference type="InterPro" id="IPR010640">
    <property type="entry name" value="Low_temperature_requirement_A"/>
</dbReference>
<dbReference type="EMBL" id="PQWO01000003">
    <property type="protein sequence ID" value="PZD74189.1"/>
    <property type="molecule type" value="Genomic_DNA"/>
</dbReference>
<dbReference type="AlphaFoldDB" id="A0A2W1JLJ3"/>
<comment type="caution">
    <text evidence="2">The sequence shown here is derived from an EMBL/GenBank/DDBJ whole genome shotgun (WGS) entry which is preliminary data.</text>
</comment>
<feature type="transmembrane region" description="Helical" evidence="1">
    <location>
        <begin position="150"/>
        <end position="170"/>
    </location>
</feature>
<feature type="transmembrane region" description="Helical" evidence="1">
    <location>
        <begin position="30"/>
        <end position="51"/>
    </location>
</feature>
<evidence type="ECO:0000256" key="1">
    <source>
        <dbReference type="SAM" id="Phobius"/>
    </source>
</evidence>
<protein>
    <recommendedName>
        <fullName evidence="4">Low temperature requirement protein A</fullName>
    </recommendedName>
</protein>
<accession>A0A2W1JLJ3</accession>
<feature type="transmembrane region" description="Helical" evidence="1">
    <location>
        <begin position="213"/>
        <end position="231"/>
    </location>
</feature>
<feature type="transmembrane region" description="Helical" evidence="1">
    <location>
        <begin position="93"/>
        <end position="113"/>
    </location>
</feature>
<feature type="transmembrane region" description="Helical" evidence="1">
    <location>
        <begin position="176"/>
        <end position="192"/>
    </location>
</feature>
<feature type="transmembrane region" description="Helical" evidence="1">
    <location>
        <begin position="119"/>
        <end position="138"/>
    </location>
</feature>
<dbReference type="PANTHER" id="PTHR36840">
    <property type="entry name" value="BLL5714 PROTEIN"/>
    <property type="match status" value="1"/>
</dbReference>
<organism evidence="2 3">
    <name type="scientific">Acaryochloris thomasi RCC1774</name>
    <dbReference type="NCBI Taxonomy" id="1764569"/>
    <lineage>
        <taxon>Bacteria</taxon>
        <taxon>Bacillati</taxon>
        <taxon>Cyanobacteriota</taxon>
        <taxon>Cyanophyceae</taxon>
        <taxon>Acaryochloridales</taxon>
        <taxon>Acaryochloridaceae</taxon>
        <taxon>Acaryochloris</taxon>
        <taxon>Acaryochloris thomasi</taxon>
    </lineage>
</organism>
<reference evidence="2 3" key="1">
    <citation type="journal article" date="2018" name="Sci. Rep.">
        <title>A novel species of the marine cyanobacterium Acaryochloris with a unique pigment content and lifestyle.</title>
        <authorList>
            <person name="Partensky F."/>
            <person name="Six C."/>
            <person name="Ratin M."/>
            <person name="Garczarek L."/>
            <person name="Vaulot D."/>
            <person name="Probert I."/>
            <person name="Calteau A."/>
            <person name="Gourvil P."/>
            <person name="Marie D."/>
            <person name="Grebert T."/>
            <person name="Bouchier C."/>
            <person name="Le Panse S."/>
            <person name="Gachenot M."/>
            <person name="Rodriguez F."/>
            <person name="Garrido J.L."/>
        </authorList>
    </citation>
    <scope>NUCLEOTIDE SEQUENCE [LARGE SCALE GENOMIC DNA]</scope>
    <source>
        <strain evidence="2 3">RCC1774</strain>
    </source>
</reference>
<feature type="transmembrane region" description="Helical" evidence="1">
    <location>
        <begin position="345"/>
        <end position="372"/>
    </location>
</feature>
<feature type="transmembrane region" description="Helical" evidence="1">
    <location>
        <begin position="281"/>
        <end position="301"/>
    </location>
</feature>
<dbReference type="RefSeq" id="WP_110985435.1">
    <property type="nucleotide sequence ID" value="NZ_CAWNWM010000003.1"/>
</dbReference>
<evidence type="ECO:0000313" key="3">
    <source>
        <dbReference type="Proteomes" id="UP000248857"/>
    </source>
</evidence>
<dbReference type="Pfam" id="PF06772">
    <property type="entry name" value="LtrA"/>
    <property type="match status" value="1"/>
</dbReference>
<name>A0A2W1JLJ3_9CYAN</name>
<dbReference type="Proteomes" id="UP000248857">
    <property type="component" value="Unassembled WGS sequence"/>
</dbReference>
<evidence type="ECO:0008006" key="4">
    <source>
        <dbReference type="Google" id="ProtNLM"/>
    </source>
</evidence>
<feature type="transmembrane region" description="Helical" evidence="1">
    <location>
        <begin position="313"/>
        <end position="333"/>
    </location>
</feature>
<proteinExistence type="predicted"/>
<feature type="transmembrane region" description="Helical" evidence="1">
    <location>
        <begin position="243"/>
        <end position="261"/>
    </location>
</feature>
<keyword evidence="3" id="KW-1185">Reference proteome</keyword>
<keyword evidence="1" id="KW-1133">Transmembrane helix</keyword>
<dbReference type="PANTHER" id="PTHR36840:SF1">
    <property type="entry name" value="BLL5714 PROTEIN"/>
    <property type="match status" value="1"/>
</dbReference>
<dbReference type="OrthoDB" id="9798526at2"/>
<sequence>MIRKLASGCFRPMRPRDVNEAHRAATPLELLFDLVTVIAIAAAATGLHHAIAEGHFVDGTLRFAAAFFGIWWAWMNYTWFASAYDNDDALFRLLTMVLMGGALTMAAGIHLFFESTNLTLVVIGYVIMRLALVVLWLRAARSDPASRRTALWYAGGITLAQVYWVVLLLSQPLPRVLFYILFALGTILELTVPALAERNGSTSWHRHHIVERYGLLIIIVLGETLLSSSMALEQVSDGFDGQLVSIALVALVIVFSMWWLYFSPEEHLATNELSRALTWGYGHILIFASGAAVGAGFAVLVDVVTDHAKVGVLAGHYAVAIPVALYLVGLWLVRDRFTFSGAAQYILPVFAGLILIVPLLLSLEGVATLMVLCVLVRNYTTCKV</sequence>
<keyword evidence="1" id="KW-0812">Transmembrane</keyword>
<evidence type="ECO:0000313" key="2">
    <source>
        <dbReference type="EMBL" id="PZD74189.1"/>
    </source>
</evidence>